<dbReference type="EMBL" id="CP151767">
    <property type="protein sequence ID" value="WZU67873.1"/>
    <property type="molecule type" value="Genomic_DNA"/>
</dbReference>
<dbReference type="Pfam" id="PF04325">
    <property type="entry name" value="DUF465"/>
    <property type="match status" value="1"/>
</dbReference>
<reference evidence="1" key="1">
    <citation type="submission" date="2024-08" db="EMBL/GenBank/DDBJ databases">
        <title>Phylogenomic analyses of a clade within the roseobacter group suggest taxonomic reassignments of species of the genera Aestuariivita, Citreicella, Loktanella, Nautella, Pelagibaca, Ruegeria, Thalassobius, Thiobacimonas and Tropicibacter, and the proposal o.</title>
        <authorList>
            <person name="Jeon C.O."/>
        </authorList>
    </citation>
    <scope>NUCLEOTIDE SEQUENCE</scope>
    <source>
        <strain evidence="1">SS1-5</strain>
    </source>
</reference>
<evidence type="ECO:0000313" key="2">
    <source>
        <dbReference type="Proteomes" id="UP001470809"/>
    </source>
</evidence>
<protein>
    <submittedName>
        <fullName evidence="1">YdcH family protein</fullName>
    </submittedName>
</protein>
<accession>A0AAN0MB49</accession>
<keyword evidence="2" id="KW-1185">Reference proteome</keyword>
<sequence length="82" mass="9269">MSNTPHELAEEFPEHVGLMHQLRTADAHFANLSEAYHTANRAVHRAETDVAPTSDEHMAALRKARMHLEDTIYAYLKSQQAS</sequence>
<name>A0AAN0MB49_9RHOB</name>
<organism evidence="1 2">
    <name type="scientific">Yoonia rhodophyticola</name>
    <dbReference type="NCBI Taxonomy" id="3137370"/>
    <lineage>
        <taxon>Bacteria</taxon>
        <taxon>Pseudomonadati</taxon>
        <taxon>Pseudomonadota</taxon>
        <taxon>Alphaproteobacteria</taxon>
        <taxon>Rhodobacterales</taxon>
        <taxon>Paracoccaceae</taxon>
        <taxon>Yoonia</taxon>
    </lineage>
</organism>
<gene>
    <name evidence="1" type="ORF">AABB31_02635</name>
</gene>
<dbReference type="Gene3D" id="6.10.280.50">
    <property type="match status" value="1"/>
</dbReference>
<dbReference type="InterPro" id="IPR038444">
    <property type="entry name" value="DUF465_sf"/>
</dbReference>
<dbReference type="KEGG" id="yrh:AABB31_02635"/>
<proteinExistence type="predicted"/>
<evidence type="ECO:0000313" key="1">
    <source>
        <dbReference type="EMBL" id="WZU67873.1"/>
    </source>
</evidence>
<dbReference type="InterPro" id="IPR007420">
    <property type="entry name" value="DUF465"/>
</dbReference>
<dbReference type="AlphaFoldDB" id="A0AAN0MB49"/>
<dbReference type="RefSeq" id="WP_342077167.1">
    <property type="nucleotide sequence ID" value="NZ_CP151767.2"/>
</dbReference>
<dbReference type="Proteomes" id="UP001470809">
    <property type="component" value="Chromosome"/>
</dbReference>